<evidence type="ECO:0000256" key="5">
    <source>
        <dbReference type="SAM" id="Phobius"/>
    </source>
</evidence>
<evidence type="ECO:0000313" key="7">
    <source>
        <dbReference type="Proteomes" id="UP001431131"/>
    </source>
</evidence>
<dbReference type="Pfam" id="PF07681">
    <property type="entry name" value="DoxX"/>
    <property type="match status" value="1"/>
</dbReference>
<name>A0AAW5DUT0_9BACI</name>
<gene>
    <name evidence="6" type="ORF">MJG50_02055</name>
</gene>
<comment type="caution">
    <text evidence="6">The sequence shown here is derived from an EMBL/GenBank/DDBJ whole genome shotgun (WGS) entry which is preliminary data.</text>
</comment>
<feature type="transmembrane region" description="Helical" evidence="5">
    <location>
        <begin position="47"/>
        <end position="65"/>
    </location>
</feature>
<dbReference type="GO" id="GO:0016020">
    <property type="term" value="C:membrane"/>
    <property type="evidence" value="ECO:0007669"/>
    <property type="project" value="UniProtKB-SubCell"/>
</dbReference>
<keyword evidence="2 5" id="KW-0812">Transmembrane</keyword>
<dbReference type="AlphaFoldDB" id="A0AAW5DUT0"/>
<evidence type="ECO:0000313" key="6">
    <source>
        <dbReference type="EMBL" id="MCH1624098.1"/>
    </source>
</evidence>
<evidence type="ECO:0000256" key="1">
    <source>
        <dbReference type="ARBA" id="ARBA00004141"/>
    </source>
</evidence>
<dbReference type="InterPro" id="IPR032808">
    <property type="entry name" value="DoxX"/>
</dbReference>
<organism evidence="6 7">
    <name type="scientific">Fredinandcohnia quinoae</name>
    <dbReference type="NCBI Taxonomy" id="2918902"/>
    <lineage>
        <taxon>Bacteria</taxon>
        <taxon>Bacillati</taxon>
        <taxon>Bacillota</taxon>
        <taxon>Bacilli</taxon>
        <taxon>Bacillales</taxon>
        <taxon>Bacillaceae</taxon>
        <taxon>Fredinandcohnia</taxon>
    </lineage>
</organism>
<feature type="transmembrane region" description="Helical" evidence="5">
    <location>
        <begin position="10"/>
        <end position="27"/>
    </location>
</feature>
<evidence type="ECO:0000256" key="4">
    <source>
        <dbReference type="ARBA" id="ARBA00023136"/>
    </source>
</evidence>
<protein>
    <submittedName>
        <fullName evidence="6">DoxX family membrane protein</fullName>
    </submittedName>
</protein>
<dbReference type="Proteomes" id="UP001431131">
    <property type="component" value="Unassembled WGS sequence"/>
</dbReference>
<keyword evidence="4 5" id="KW-0472">Membrane</keyword>
<dbReference type="RefSeq" id="WP_240252353.1">
    <property type="nucleotide sequence ID" value="NZ_JAKTTI010000002.1"/>
</dbReference>
<proteinExistence type="predicted"/>
<dbReference type="EMBL" id="JAKTTI010000002">
    <property type="protein sequence ID" value="MCH1624098.1"/>
    <property type="molecule type" value="Genomic_DNA"/>
</dbReference>
<evidence type="ECO:0000256" key="3">
    <source>
        <dbReference type="ARBA" id="ARBA00022989"/>
    </source>
</evidence>
<reference evidence="6" key="1">
    <citation type="submission" date="2022-02" db="EMBL/GenBank/DDBJ databases">
        <title>Fredinandcohnia quinoae sp. nov. isolated from Chenopodium quinoa seeds.</title>
        <authorList>
            <person name="Saati-Santamaria Z."/>
            <person name="Flores-Felix J.D."/>
            <person name="Igual J.M."/>
            <person name="Velazquez E."/>
            <person name="Garcia-Fraile P."/>
            <person name="Martinez-Molina E."/>
        </authorList>
    </citation>
    <scope>NUCLEOTIDE SEQUENCE</scope>
    <source>
        <strain evidence="6">SECRCQ15</strain>
    </source>
</reference>
<accession>A0AAW5DUT0</accession>
<keyword evidence="3 5" id="KW-1133">Transmembrane helix</keyword>
<comment type="subcellular location">
    <subcellularLocation>
        <location evidence="1">Membrane</location>
        <topology evidence="1">Multi-pass membrane protein</topology>
    </subcellularLocation>
</comment>
<evidence type="ECO:0000256" key="2">
    <source>
        <dbReference type="ARBA" id="ARBA00022692"/>
    </source>
</evidence>
<feature type="transmembrane region" description="Helical" evidence="5">
    <location>
        <begin position="99"/>
        <end position="117"/>
    </location>
</feature>
<feature type="transmembrane region" description="Helical" evidence="5">
    <location>
        <begin position="72"/>
        <end position="93"/>
    </location>
</feature>
<keyword evidence="7" id="KW-1185">Reference proteome</keyword>
<sequence>MNTKLSTYKLIRYVVAYVFIISGMMIVLSPELGNFFISLEILPYPQYMMYLVAILEVLCGALIMVNKEVKNATIPLIIIMIGALLFAKIPMLHSGFFEFAFAARIDIVMLALLIILYRNPHR</sequence>